<feature type="short sequence motif" description="'KMSKS' region" evidence="13">
    <location>
        <begin position="264"/>
        <end position="268"/>
    </location>
</feature>
<accession>A0A2G7H5W0</accession>
<evidence type="ECO:0000256" key="4">
    <source>
        <dbReference type="ARBA" id="ARBA00022490"/>
    </source>
</evidence>
<evidence type="ECO:0000256" key="7">
    <source>
        <dbReference type="ARBA" id="ARBA00022741"/>
    </source>
</evidence>
<comment type="catalytic activity">
    <reaction evidence="12 13">
        <text>tRNA(Cys) + L-cysteine + ATP = L-cysteinyl-tRNA(Cys) + AMP + diphosphate</text>
        <dbReference type="Rhea" id="RHEA:17773"/>
        <dbReference type="Rhea" id="RHEA-COMP:9661"/>
        <dbReference type="Rhea" id="RHEA-COMP:9679"/>
        <dbReference type="ChEBI" id="CHEBI:30616"/>
        <dbReference type="ChEBI" id="CHEBI:33019"/>
        <dbReference type="ChEBI" id="CHEBI:35235"/>
        <dbReference type="ChEBI" id="CHEBI:78442"/>
        <dbReference type="ChEBI" id="CHEBI:78517"/>
        <dbReference type="ChEBI" id="CHEBI:456215"/>
        <dbReference type="EC" id="6.1.1.16"/>
    </reaction>
</comment>
<dbReference type="RefSeq" id="WP_003394994.1">
    <property type="nucleotide sequence ID" value="NZ_PEIK01000021.1"/>
</dbReference>
<dbReference type="Pfam" id="PF23493">
    <property type="entry name" value="CysS_C"/>
    <property type="match status" value="1"/>
</dbReference>
<keyword evidence="6 13" id="KW-0479">Metal-binding</keyword>
<feature type="binding site" evidence="13">
    <location>
        <position position="236"/>
    </location>
    <ligand>
        <name>Zn(2+)</name>
        <dbReference type="ChEBI" id="CHEBI:29105"/>
    </ligand>
</feature>
<dbReference type="CDD" id="cd00672">
    <property type="entry name" value="CysRS_core"/>
    <property type="match status" value="1"/>
</dbReference>
<dbReference type="Pfam" id="PF09190">
    <property type="entry name" value="DALR_2"/>
    <property type="match status" value="1"/>
</dbReference>
<dbReference type="InterPro" id="IPR014729">
    <property type="entry name" value="Rossmann-like_a/b/a_fold"/>
</dbReference>
<dbReference type="InterPro" id="IPR015273">
    <property type="entry name" value="Cys-tRNA-synt_Ia_DALR"/>
</dbReference>
<dbReference type="PANTHER" id="PTHR10890">
    <property type="entry name" value="CYSTEINYL-TRNA SYNTHETASE"/>
    <property type="match status" value="1"/>
</dbReference>
<evidence type="ECO:0000256" key="10">
    <source>
        <dbReference type="ARBA" id="ARBA00022917"/>
    </source>
</evidence>
<dbReference type="Pfam" id="PF01406">
    <property type="entry name" value="tRNA-synt_1e"/>
    <property type="match status" value="1"/>
</dbReference>
<evidence type="ECO:0000313" key="16">
    <source>
        <dbReference type="EMBL" id="PIH00481.1"/>
    </source>
</evidence>
<dbReference type="EMBL" id="PEIK01000021">
    <property type="protein sequence ID" value="PIH00481.1"/>
    <property type="molecule type" value="Genomic_DNA"/>
</dbReference>
<keyword evidence="8 13" id="KW-0862">Zinc</keyword>
<comment type="similarity">
    <text evidence="2 13">Belongs to the class-I aminoacyl-tRNA synthetase family.</text>
</comment>
<keyword evidence="9 13" id="KW-0067">ATP-binding</keyword>
<keyword evidence="17" id="KW-1185">Reference proteome</keyword>
<keyword evidence="10 13" id="KW-0648">Protein biosynthesis</keyword>
<evidence type="ECO:0000256" key="12">
    <source>
        <dbReference type="ARBA" id="ARBA00047398"/>
    </source>
</evidence>
<dbReference type="InterPro" id="IPR009080">
    <property type="entry name" value="tRNAsynth_Ia_anticodon-bd"/>
</dbReference>
<evidence type="ECO:0000256" key="8">
    <source>
        <dbReference type="ARBA" id="ARBA00022833"/>
    </source>
</evidence>
<feature type="coiled-coil region" evidence="14">
    <location>
        <begin position="413"/>
        <end position="440"/>
    </location>
</feature>
<keyword evidence="14" id="KW-0175">Coiled coil</keyword>
<comment type="cofactor">
    <cofactor evidence="13">
        <name>Zn(2+)</name>
        <dbReference type="ChEBI" id="CHEBI:29105"/>
    </cofactor>
    <text evidence="13">Binds 1 zinc ion per subunit.</text>
</comment>
<evidence type="ECO:0000256" key="6">
    <source>
        <dbReference type="ARBA" id="ARBA00022723"/>
    </source>
</evidence>
<evidence type="ECO:0000256" key="1">
    <source>
        <dbReference type="ARBA" id="ARBA00004496"/>
    </source>
</evidence>
<keyword evidence="11 13" id="KW-0030">Aminoacyl-tRNA synthetase</keyword>
<feature type="binding site" evidence="13">
    <location>
        <position position="232"/>
    </location>
    <ligand>
        <name>Zn(2+)</name>
        <dbReference type="ChEBI" id="CHEBI:29105"/>
    </ligand>
</feature>
<dbReference type="GO" id="GO:0005829">
    <property type="term" value="C:cytosol"/>
    <property type="evidence" value="ECO:0007669"/>
    <property type="project" value="TreeGrafter"/>
</dbReference>
<comment type="caution">
    <text evidence="16">The sequence shown here is derived from an EMBL/GenBank/DDBJ whole genome shotgun (WGS) entry which is preliminary data.</text>
</comment>
<comment type="subcellular location">
    <subcellularLocation>
        <location evidence="1 13">Cytoplasm</location>
    </subcellularLocation>
</comment>
<feature type="binding site" evidence="13">
    <location>
        <position position="267"/>
    </location>
    <ligand>
        <name>ATP</name>
        <dbReference type="ChEBI" id="CHEBI:30616"/>
    </ligand>
</feature>
<proteinExistence type="inferred from homology"/>
<dbReference type="HAMAP" id="MF_00041">
    <property type="entry name" value="Cys_tRNA_synth"/>
    <property type="match status" value="1"/>
</dbReference>
<dbReference type="AlphaFoldDB" id="A0A2G7H5W0"/>
<dbReference type="GO" id="GO:0004817">
    <property type="term" value="F:cysteine-tRNA ligase activity"/>
    <property type="evidence" value="ECO:0007669"/>
    <property type="project" value="UniProtKB-UniRule"/>
</dbReference>
<sequence length="465" mass="54287">MKVYNTLTNKKEEFLTLVPGEVKMYVCGPTVYNFFHIGNARTFVVFDTIRRYLEYRGYKVKFIQNFTDIDDKMIKRANEEGSTVKELGDRFIKEYYKDADDLNIERATKNPRATEFMEEIIKFVSDLIEKGYAYEIDGDVYFSTKKFNSYGKLSGQNLEELQLGARINVDERKKDPMDFAIWKSQKPGEPAWESPWGMGRPGWHIECSCMAYNLLGETIDIHAGGSDLSFPHHENEIAQSEARTGKQFAKYWLHSAFVNVNNQKMSKSLNNFFTAREILEKYDADVLRMFMLSGHYRTQINFSMELLDSTKAALDRLYNSINNLENLLDEVKNEELRDEELEYKNELQKYKEKYIEKMDDDFNTADAISVIFDLIRDVNTNVTIESSKELVKYTLDLIRELGSPLGILQESTKASLEEEIEKLIEERQKARKEKNWALADKIRDNLKERGIVLEDTPQGVRWKQI</sequence>
<gene>
    <name evidence="13" type="primary">cysS</name>
    <name evidence="16" type="ORF">CS538_17820</name>
</gene>
<comment type="subunit">
    <text evidence="3 13">Monomer.</text>
</comment>
<evidence type="ECO:0000259" key="15">
    <source>
        <dbReference type="SMART" id="SM00840"/>
    </source>
</evidence>
<dbReference type="InterPro" id="IPR032678">
    <property type="entry name" value="tRNA-synt_1_cat_dom"/>
</dbReference>
<protein>
    <recommendedName>
        <fullName evidence="13">Cysteine--tRNA ligase</fullName>
        <ecNumber evidence="13">6.1.1.16</ecNumber>
    </recommendedName>
    <alternativeName>
        <fullName evidence="13">Cysteinyl-tRNA synthetase</fullName>
        <shortName evidence="13">CysRS</shortName>
    </alternativeName>
</protein>
<keyword evidence="5 13" id="KW-0436">Ligase</keyword>
<dbReference type="SUPFAM" id="SSF47323">
    <property type="entry name" value="Anticodon-binding domain of a subclass of class I aminoacyl-tRNA synthetases"/>
    <property type="match status" value="1"/>
</dbReference>
<evidence type="ECO:0000256" key="9">
    <source>
        <dbReference type="ARBA" id="ARBA00022840"/>
    </source>
</evidence>
<dbReference type="InterPro" id="IPR056411">
    <property type="entry name" value="CysS_C"/>
</dbReference>
<evidence type="ECO:0000256" key="3">
    <source>
        <dbReference type="ARBA" id="ARBA00011245"/>
    </source>
</evidence>
<reference evidence="16 17" key="1">
    <citation type="submission" date="2017-10" db="EMBL/GenBank/DDBJ databases">
        <title>Reclassification of Eubacterium combesii and discrepancies in the nomenclature of botulinum neurotoxin producing clostridia. Request for an Opinion.</title>
        <authorList>
            <person name="Dobritsa A.P."/>
            <person name="Kutumbaka K.K."/>
            <person name="Samadpour M."/>
        </authorList>
    </citation>
    <scope>NUCLEOTIDE SEQUENCE [LARGE SCALE GENOMIC DNA]</scope>
    <source>
        <strain evidence="16 17">DSM 20696</strain>
    </source>
</reference>
<feature type="coiled-coil region" evidence="14">
    <location>
        <begin position="307"/>
        <end position="353"/>
    </location>
</feature>
<keyword evidence="4 13" id="KW-0963">Cytoplasm</keyword>
<keyword evidence="7 13" id="KW-0547">Nucleotide-binding</keyword>
<dbReference type="InterPro" id="IPR024909">
    <property type="entry name" value="Cys-tRNA/MSH_ligase"/>
</dbReference>
<organism evidence="16 17">
    <name type="scientific">Clostridium combesii</name>
    <dbReference type="NCBI Taxonomy" id="39481"/>
    <lineage>
        <taxon>Bacteria</taxon>
        <taxon>Bacillati</taxon>
        <taxon>Bacillota</taxon>
        <taxon>Clostridia</taxon>
        <taxon>Eubacteriales</taxon>
        <taxon>Clostridiaceae</taxon>
        <taxon>Clostridium</taxon>
    </lineage>
</organism>
<name>A0A2G7H5W0_9CLOT</name>
<evidence type="ECO:0000256" key="2">
    <source>
        <dbReference type="ARBA" id="ARBA00005594"/>
    </source>
</evidence>
<dbReference type="PANTHER" id="PTHR10890:SF3">
    <property type="entry name" value="CYSTEINE--TRNA LIGASE, CYTOPLASMIC"/>
    <property type="match status" value="1"/>
</dbReference>
<dbReference type="GO" id="GO:0006423">
    <property type="term" value="P:cysteinyl-tRNA aminoacylation"/>
    <property type="evidence" value="ECO:0007669"/>
    <property type="project" value="UniProtKB-UniRule"/>
</dbReference>
<evidence type="ECO:0000256" key="11">
    <source>
        <dbReference type="ARBA" id="ARBA00023146"/>
    </source>
</evidence>
<dbReference type="EC" id="6.1.1.16" evidence="13"/>
<dbReference type="Proteomes" id="UP000231322">
    <property type="component" value="Unassembled WGS sequence"/>
</dbReference>
<feature type="binding site" evidence="13">
    <location>
        <position position="207"/>
    </location>
    <ligand>
        <name>Zn(2+)</name>
        <dbReference type="ChEBI" id="CHEBI:29105"/>
    </ligand>
</feature>
<feature type="binding site" evidence="13">
    <location>
        <position position="27"/>
    </location>
    <ligand>
        <name>Zn(2+)</name>
        <dbReference type="ChEBI" id="CHEBI:29105"/>
    </ligand>
</feature>
<evidence type="ECO:0000256" key="13">
    <source>
        <dbReference type="HAMAP-Rule" id="MF_00041"/>
    </source>
</evidence>
<dbReference type="Gene3D" id="3.40.50.620">
    <property type="entry name" value="HUPs"/>
    <property type="match status" value="1"/>
</dbReference>
<evidence type="ECO:0000256" key="14">
    <source>
        <dbReference type="SAM" id="Coils"/>
    </source>
</evidence>
<dbReference type="SUPFAM" id="SSF52374">
    <property type="entry name" value="Nucleotidylyl transferase"/>
    <property type="match status" value="1"/>
</dbReference>
<dbReference type="FunFam" id="3.40.50.620:FF:000009">
    <property type="entry name" value="Cysteine--tRNA ligase"/>
    <property type="match status" value="1"/>
</dbReference>
<feature type="domain" description="Cysteinyl-tRNA synthetase class Ia DALR" evidence="15">
    <location>
        <begin position="353"/>
        <end position="416"/>
    </location>
</feature>
<evidence type="ECO:0000313" key="17">
    <source>
        <dbReference type="Proteomes" id="UP000231322"/>
    </source>
</evidence>
<dbReference type="SMART" id="SM00840">
    <property type="entry name" value="DALR_2"/>
    <property type="match status" value="1"/>
</dbReference>
<dbReference type="Gene3D" id="1.20.120.1910">
    <property type="entry name" value="Cysteine-tRNA ligase, C-terminal anti-codon recognition domain"/>
    <property type="match status" value="1"/>
</dbReference>
<evidence type="ECO:0000256" key="5">
    <source>
        <dbReference type="ARBA" id="ARBA00022598"/>
    </source>
</evidence>
<dbReference type="PRINTS" id="PR00983">
    <property type="entry name" value="TRNASYNTHCYS"/>
</dbReference>
<dbReference type="NCBIfam" id="TIGR00435">
    <property type="entry name" value="cysS"/>
    <property type="match status" value="1"/>
</dbReference>
<dbReference type="GO" id="GO:0005524">
    <property type="term" value="F:ATP binding"/>
    <property type="evidence" value="ECO:0007669"/>
    <property type="project" value="UniProtKB-UniRule"/>
</dbReference>
<dbReference type="InterPro" id="IPR015803">
    <property type="entry name" value="Cys-tRNA-ligase"/>
</dbReference>
<feature type="short sequence motif" description="'HIGH' region" evidence="13">
    <location>
        <begin position="29"/>
        <end position="39"/>
    </location>
</feature>
<dbReference type="GO" id="GO:0008270">
    <property type="term" value="F:zinc ion binding"/>
    <property type="evidence" value="ECO:0007669"/>
    <property type="project" value="UniProtKB-UniRule"/>
</dbReference>